<evidence type="ECO:0000313" key="4">
    <source>
        <dbReference type="Proteomes" id="UP000642107"/>
    </source>
</evidence>
<feature type="transmembrane region" description="Helical" evidence="2">
    <location>
        <begin position="140"/>
        <end position="162"/>
    </location>
</feature>
<reference evidence="3 4" key="1">
    <citation type="submission" date="2020-09" db="EMBL/GenBank/DDBJ databases">
        <title>Flavimobilis rhizosphaerae sp. nov., isolated from rhizosphere soil of Spartina alterniflora.</title>
        <authorList>
            <person name="Hanqin C."/>
        </authorList>
    </citation>
    <scope>NUCLEOTIDE SEQUENCE [LARGE SCALE GENOMIC DNA]</scope>
    <source>
        <strain evidence="3 4">GY 10621</strain>
    </source>
</reference>
<sequence length="203" mass="21105">MVEPNVDPTQGRDESPGELPDEATDGGRTMHDDASTPDPAEKPTAPDAPHASGAPAAGAPGLDTDSEFARIVAGLDDVRAATDDVDVRPRPWLTDVPTLPGVKPIGPRDHVASQEEIDLEDEQSHFVPPEPGPILGGDPVLTMAWFAVAGGILALVLSALLVRVMPSVVAWGGAGLLAAGAGVLLWRLPHERGDAHGDDEPWV</sequence>
<accession>A0ABR9DSY7</accession>
<keyword evidence="2" id="KW-0812">Transmembrane</keyword>
<feature type="compositionally biased region" description="Low complexity" evidence="1">
    <location>
        <begin position="45"/>
        <end position="61"/>
    </location>
</feature>
<protein>
    <submittedName>
        <fullName evidence="3">Uncharacterized protein</fullName>
    </submittedName>
</protein>
<keyword evidence="2" id="KW-0472">Membrane</keyword>
<keyword evidence="2" id="KW-1133">Transmembrane helix</keyword>
<dbReference type="Proteomes" id="UP000642107">
    <property type="component" value="Unassembled WGS sequence"/>
</dbReference>
<comment type="caution">
    <text evidence="3">The sequence shown here is derived from an EMBL/GenBank/DDBJ whole genome shotgun (WGS) entry which is preliminary data.</text>
</comment>
<feature type="region of interest" description="Disordered" evidence="1">
    <location>
        <begin position="1"/>
        <end position="65"/>
    </location>
</feature>
<dbReference type="RefSeq" id="WP_192281483.1">
    <property type="nucleotide sequence ID" value="NZ_JACZDF010000007.1"/>
</dbReference>
<evidence type="ECO:0000313" key="3">
    <source>
        <dbReference type="EMBL" id="MBD9700249.1"/>
    </source>
</evidence>
<dbReference type="EMBL" id="JACZDF010000007">
    <property type="protein sequence ID" value="MBD9700249.1"/>
    <property type="molecule type" value="Genomic_DNA"/>
</dbReference>
<organism evidence="3 4">
    <name type="scientific">Flavimobilis rhizosphaerae</name>
    <dbReference type="NCBI Taxonomy" id="2775421"/>
    <lineage>
        <taxon>Bacteria</taxon>
        <taxon>Bacillati</taxon>
        <taxon>Actinomycetota</taxon>
        <taxon>Actinomycetes</taxon>
        <taxon>Micrococcales</taxon>
        <taxon>Jonesiaceae</taxon>
        <taxon>Flavimobilis</taxon>
    </lineage>
</organism>
<name>A0ABR9DSY7_9MICO</name>
<feature type="transmembrane region" description="Helical" evidence="2">
    <location>
        <begin position="168"/>
        <end position="186"/>
    </location>
</feature>
<evidence type="ECO:0000256" key="2">
    <source>
        <dbReference type="SAM" id="Phobius"/>
    </source>
</evidence>
<evidence type="ECO:0000256" key="1">
    <source>
        <dbReference type="SAM" id="MobiDB-lite"/>
    </source>
</evidence>
<keyword evidence="4" id="KW-1185">Reference proteome</keyword>
<gene>
    <name evidence="3" type="ORF">IGS67_12245</name>
</gene>
<proteinExistence type="predicted"/>